<dbReference type="Proteomes" id="UP000440096">
    <property type="component" value="Unassembled WGS sequence"/>
</dbReference>
<dbReference type="RefSeq" id="WP_154761268.1">
    <property type="nucleotide sequence ID" value="NZ_WMBA01000093.1"/>
</dbReference>
<name>A0A6N7ZBT2_9PSEU</name>
<organism evidence="2 3">
    <name type="scientific">Amycolatopsis pithecellobii</name>
    <dbReference type="NCBI Taxonomy" id="664692"/>
    <lineage>
        <taxon>Bacteria</taxon>
        <taxon>Bacillati</taxon>
        <taxon>Actinomycetota</taxon>
        <taxon>Actinomycetes</taxon>
        <taxon>Pseudonocardiales</taxon>
        <taxon>Pseudonocardiaceae</taxon>
        <taxon>Amycolatopsis</taxon>
    </lineage>
</organism>
<feature type="domain" description="HTH marR-type" evidence="1">
    <location>
        <begin position="5"/>
        <end position="145"/>
    </location>
</feature>
<dbReference type="InterPro" id="IPR036388">
    <property type="entry name" value="WH-like_DNA-bd_sf"/>
</dbReference>
<comment type="caution">
    <text evidence="2">The sequence shown here is derived from an EMBL/GenBank/DDBJ whole genome shotgun (WGS) entry which is preliminary data.</text>
</comment>
<gene>
    <name evidence="2" type="ORF">GKO32_35300</name>
</gene>
<dbReference type="Pfam" id="PF12802">
    <property type="entry name" value="MarR_2"/>
    <property type="match status" value="1"/>
</dbReference>
<sequence>MGTPKTEFRIDIEACAKQLPTSIAILVRRMRLEGDVPASFASVLGRLEIVGSMTATELSELEHVRHQSITQTVKALEAKGWVQITVNPDDRRQRLVSLAPAGRDILTDQRRRRSEWLMVQMDTLLTEQERTLLAAATPLLERLAMGGPAD</sequence>
<evidence type="ECO:0000313" key="2">
    <source>
        <dbReference type="EMBL" id="MTD59213.1"/>
    </source>
</evidence>
<dbReference type="OrthoDB" id="4485201at2"/>
<evidence type="ECO:0000259" key="1">
    <source>
        <dbReference type="PROSITE" id="PS50995"/>
    </source>
</evidence>
<keyword evidence="3" id="KW-1185">Reference proteome</keyword>
<reference evidence="2 3" key="1">
    <citation type="submission" date="2019-11" db="EMBL/GenBank/DDBJ databases">
        <title>Draft genome of Amycolatopsis RM579.</title>
        <authorList>
            <person name="Duangmal K."/>
            <person name="Mingma R."/>
        </authorList>
    </citation>
    <scope>NUCLEOTIDE SEQUENCE [LARGE SCALE GENOMIC DNA]</scope>
    <source>
        <strain evidence="2 3">RM579</strain>
    </source>
</reference>
<dbReference type="EMBL" id="WMBA01000093">
    <property type="protein sequence ID" value="MTD59213.1"/>
    <property type="molecule type" value="Genomic_DNA"/>
</dbReference>
<dbReference type="PROSITE" id="PS50995">
    <property type="entry name" value="HTH_MARR_2"/>
    <property type="match status" value="1"/>
</dbReference>
<dbReference type="GO" id="GO:0003700">
    <property type="term" value="F:DNA-binding transcription factor activity"/>
    <property type="evidence" value="ECO:0007669"/>
    <property type="project" value="InterPro"/>
</dbReference>
<dbReference type="SMART" id="SM00347">
    <property type="entry name" value="HTH_MARR"/>
    <property type="match status" value="1"/>
</dbReference>
<dbReference type="SUPFAM" id="SSF46785">
    <property type="entry name" value="Winged helix' DNA-binding domain"/>
    <property type="match status" value="1"/>
</dbReference>
<dbReference type="InterPro" id="IPR036390">
    <property type="entry name" value="WH_DNA-bd_sf"/>
</dbReference>
<dbReference type="InterPro" id="IPR052526">
    <property type="entry name" value="HTH-type_Bedaq_tolerance"/>
</dbReference>
<dbReference type="Gene3D" id="1.10.287.100">
    <property type="match status" value="1"/>
</dbReference>
<protein>
    <submittedName>
        <fullName evidence="2">MarR family transcriptional regulator</fullName>
    </submittedName>
</protein>
<proteinExistence type="predicted"/>
<accession>A0A6N7ZBT2</accession>
<evidence type="ECO:0000313" key="3">
    <source>
        <dbReference type="Proteomes" id="UP000440096"/>
    </source>
</evidence>
<dbReference type="PANTHER" id="PTHR39515">
    <property type="entry name" value="CONSERVED PROTEIN"/>
    <property type="match status" value="1"/>
</dbReference>
<dbReference type="PANTHER" id="PTHR39515:SF2">
    <property type="entry name" value="HTH-TYPE TRANSCRIPTIONAL REGULATOR RV0880"/>
    <property type="match status" value="1"/>
</dbReference>
<dbReference type="AlphaFoldDB" id="A0A6N7ZBT2"/>
<dbReference type="InterPro" id="IPR000835">
    <property type="entry name" value="HTH_MarR-typ"/>
</dbReference>
<dbReference type="Gene3D" id="1.10.10.10">
    <property type="entry name" value="Winged helix-like DNA-binding domain superfamily/Winged helix DNA-binding domain"/>
    <property type="match status" value="1"/>
</dbReference>